<dbReference type="AlphaFoldDB" id="A0A158GRF9"/>
<dbReference type="RefSeq" id="WP_087629985.1">
    <property type="nucleotide sequence ID" value="NZ_FCNZ02000005.1"/>
</dbReference>
<evidence type="ECO:0000313" key="2">
    <source>
        <dbReference type="Proteomes" id="UP000054717"/>
    </source>
</evidence>
<organism evidence="1 2">
    <name type="scientific">Caballeronia telluris</name>
    <dbReference type="NCBI Taxonomy" id="326475"/>
    <lineage>
        <taxon>Bacteria</taxon>
        <taxon>Pseudomonadati</taxon>
        <taxon>Pseudomonadota</taxon>
        <taxon>Betaproteobacteria</taxon>
        <taxon>Burkholderiales</taxon>
        <taxon>Burkholderiaceae</taxon>
        <taxon>Caballeronia</taxon>
    </lineage>
</organism>
<proteinExistence type="predicted"/>
<sequence length="65" mass="7185">MKEPQLAIDRIRKSINTADALNMRSSAVLVADLHVLLDIVDSIHLDAGVARDDSYVIDEPAVREE</sequence>
<comment type="caution">
    <text evidence="1">The sequence shown here is derived from an EMBL/GenBank/DDBJ whole genome shotgun (WGS) entry which is preliminary data.</text>
</comment>
<protein>
    <submittedName>
        <fullName evidence="1">Uncharacterized protein</fullName>
    </submittedName>
</protein>
<dbReference type="STRING" id="326475.AWB66_01867"/>
<keyword evidence="2" id="KW-1185">Reference proteome</keyword>
<accession>A0A158GRF9</accession>
<gene>
    <name evidence="1" type="ORF">AWB66_01867</name>
</gene>
<evidence type="ECO:0000313" key="1">
    <source>
        <dbReference type="EMBL" id="SAL34010.1"/>
    </source>
</evidence>
<dbReference type="Proteomes" id="UP000054717">
    <property type="component" value="Unassembled WGS sequence"/>
</dbReference>
<reference evidence="1" key="1">
    <citation type="submission" date="2016-01" db="EMBL/GenBank/DDBJ databases">
        <authorList>
            <person name="Peeters Charlotte."/>
        </authorList>
    </citation>
    <scope>NUCLEOTIDE SEQUENCE</scope>
    <source>
        <strain evidence="1">LMG 22936</strain>
    </source>
</reference>
<name>A0A158GRF9_9BURK</name>
<dbReference type="EMBL" id="FCNZ02000005">
    <property type="protein sequence ID" value="SAL34010.1"/>
    <property type="molecule type" value="Genomic_DNA"/>
</dbReference>